<name>A0A4S2LIL2_OPIFE</name>
<keyword evidence="3" id="KW-1185">Reference proteome</keyword>
<sequence>MAFVTASAPLQHAMWNATPQVDHRHLSCAPPRQQSQIDLWDHCDYGFVNKRETNSSATKNGPITQSAIQLNCYDNMSNRGPSPQRTPEQFHVRCAPDTSLSRRITRKQCVHPTEPLQHRSMIELDTSLRYSPIGDPVTCTRTNRCSEVPSFQWLCRQSPSVGSPGSSAPMNSGFVRFTIQDLIQQESCMNPFSFPLDQPSRLVRIECRKLGCRCVLKNESALALKIVPNVTMVQGNWILLKSTVNQVSKSHRLINNPWSHQNRNGTGSVIYPLPGTLSHSSEGSGIFPAPVILTTVCPSWFEIIHKTSSGSAEVSTGLSQDVPVWSTGKALWRARPKYFLIRKPTQCMFAAPKQAFIQHSTDAIKQDQLVLNINADSVVSLRAGTVLHLLGCRLTRLVHQTPVYSEASNNSFHSPTSFMWRPRTKTISMLQCAIVGDKALADLASVAMDLPAEDALHWFTDGPRLVYIPLDSKSLSCTPIAVKKTVRAGDCTGKKQCDSGVFSLISLLTDYRLPLLLRPVSALRPNEWSNGERGINFSLDSDRSVKHPLLQITSCYHGDLIFLEPIFDCQNPAPSVSLQSTDHVCAKTGGANTASRFFVVTPDMLCQHNFFVAESSTIAQHERELETHASRVAYFLAACHPAQGLSYLLKHLEDITQSSNTGPSHVPLTRTLGPLSRYSRYADMQSTIASLSATAALATDDSTEFTNTSAYSSELQSESCMTKNLSSSSLAFGGQYQSSVSLLGSGIGQTRSSLSSSLLASEEHQMNALCDEIEDIYYYVRNGRFPTQSRSMTSLAHHHVTPPLQAERIPQTSAPISPQAYPSASGRMHYGRMQKRSPKSGRQSTNNGTEVEQVYASVPQSWKKPMLLVPNIKAKNGLRSTHLINHEASSDRNQQRYCTDMNGDNAGRFETEPKPTCHPLVNQDSGVFMSVPRPVNRCYVPVQHNLVQSAGGKTAHASSKLYTNKKVLNMSVSNGKPESRVTATLKPEGSHNQRIRTETSSQTRAQTTFAAANGMHPQVVRIVPASPTRGILPIVFRSADLSSSSRQTGNQKSVCTPSPYIIPEDFRPSVPDKSTPNAQAQLQMVHSMNETSNIIRRFPTDSTLFSSSTSVQRQSLGNFNNAKVAPLVNSVQLLGSRQSKEYDSGLSEQRQGSDTMGHHSPSVEPDCRKSRNIHTSQQNTILESVTCSNYGKQPTALSNSIELCKRFCTDVCSQKDITVPLLDSNRSQNHKSSSKGPVTPTKSVFFSEQPSWHSFRPIPMELTRRQKPLEFDAAVCVNDPGSRSLQFSGASPHNELSNSSPDTGIGVDSGIDVTISHTPVVPTRYFSRGNWISNNFPINPKE</sequence>
<evidence type="ECO:0000313" key="3">
    <source>
        <dbReference type="Proteomes" id="UP000308267"/>
    </source>
</evidence>
<protein>
    <recommendedName>
        <fullName evidence="4">CABIT domain-containing protein</fullName>
    </recommendedName>
</protein>
<feature type="compositionally biased region" description="Polar residues" evidence="1">
    <location>
        <begin position="813"/>
        <end position="822"/>
    </location>
</feature>
<accession>A0A4S2LIL2</accession>
<feature type="compositionally biased region" description="Polar residues" evidence="1">
    <location>
        <begin position="1234"/>
        <end position="1243"/>
    </location>
</feature>
<feature type="region of interest" description="Disordered" evidence="1">
    <location>
        <begin position="1223"/>
        <end position="1243"/>
    </location>
</feature>
<feature type="region of interest" description="Disordered" evidence="1">
    <location>
        <begin position="1286"/>
        <end position="1305"/>
    </location>
</feature>
<feature type="region of interest" description="Disordered" evidence="1">
    <location>
        <begin position="813"/>
        <end position="849"/>
    </location>
</feature>
<feature type="compositionally biased region" description="Polar residues" evidence="1">
    <location>
        <begin position="1286"/>
        <end position="1302"/>
    </location>
</feature>
<dbReference type="Proteomes" id="UP000308267">
    <property type="component" value="Unassembled WGS sequence"/>
</dbReference>
<evidence type="ECO:0008006" key="4">
    <source>
        <dbReference type="Google" id="ProtNLM"/>
    </source>
</evidence>
<feature type="compositionally biased region" description="Polar residues" evidence="1">
    <location>
        <begin position="840"/>
        <end position="849"/>
    </location>
</feature>
<feature type="region of interest" description="Disordered" evidence="1">
    <location>
        <begin position="1139"/>
        <end position="1170"/>
    </location>
</feature>
<organism evidence="2 3">
    <name type="scientific">Opisthorchis felineus</name>
    <dbReference type="NCBI Taxonomy" id="147828"/>
    <lineage>
        <taxon>Eukaryota</taxon>
        <taxon>Metazoa</taxon>
        <taxon>Spiralia</taxon>
        <taxon>Lophotrochozoa</taxon>
        <taxon>Platyhelminthes</taxon>
        <taxon>Trematoda</taxon>
        <taxon>Digenea</taxon>
        <taxon>Opisthorchiida</taxon>
        <taxon>Opisthorchiata</taxon>
        <taxon>Opisthorchiidae</taxon>
        <taxon>Opisthorchis</taxon>
    </lineage>
</organism>
<evidence type="ECO:0000313" key="2">
    <source>
        <dbReference type="EMBL" id="TGZ63291.1"/>
    </source>
</evidence>
<reference evidence="2 3" key="1">
    <citation type="journal article" date="2019" name="BMC Genomics">
        <title>New insights from Opisthorchis felineus genome: update on genomics of the epidemiologically important liver flukes.</title>
        <authorList>
            <person name="Ershov N.I."/>
            <person name="Mordvinov V.A."/>
            <person name="Prokhortchouk E.B."/>
            <person name="Pakharukova M.Y."/>
            <person name="Gunbin K.V."/>
            <person name="Ustyantsev K."/>
            <person name="Genaev M.A."/>
            <person name="Blinov A.G."/>
            <person name="Mazur A."/>
            <person name="Boulygina E."/>
            <person name="Tsygankova S."/>
            <person name="Khrameeva E."/>
            <person name="Chekanov N."/>
            <person name="Fan G."/>
            <person name="Xiao A."/>
            <person name="Zhang H."/>
            <person name="Xu X."/>
            <person name="Yang H."/>
            <person name="Solovyev V."/>
            <person name="Lee S.M."/>
            <person name="Liu X."/>
            <person name="Afonnikov D.A."/>
            <person name="Skryabin K.G."/>
        </authorList>
    </citation>
    <scope>NUCLEOTIDE SEQUENCE [LARGE SCALE GENOMIC DNA]</scope>
    <source>
        <strain evidence="2">AK-0245</strain>
        <tissue evidence="2">Whole organism</tissue>
    </source>
</reference>
<gene>
    <name evidence="2" type="ORF">CRM22_007005</name>
</gene>
<evidence type="ECO:0000256" key="1">
    <source>
        <dbReference type="SAM" id="MobiDB-lite"/>
    </source>
</evidence>
<feature type="compositionally biased region" description="Basic residues" evidence="1">
    <location>
        <begin position="829"/>
        <end position="839"/>
    </location>
</feature>
<proteinExistence type="predicted"/>
<dbReference type="OrthoDB" id="6258948at2759"/>
<comment type="caution">
    <text evidence="2">The sequence shown here is derived from an EMBL/GenBank/DDBJ whole genome shotgun (WGS) entry which is preliminary data.</text>
</comment>
<dbReference type="EMBL" id="SJOL01007233">
    <property type="protein sequence ID" value="TGZ63291.1"/>
    <property type="molecule type" value="Genomic_DNA"/>
</dbReference>